<dbReference type="AlphaFoldDB" id="A0A2U1B950"/>
<evidence type="ECO:0000313" key="2">
    <source>
        <dbReference type="EMBL" id="PVY45200.1"/>
    </source>
</evidence>
<evidence type="ECO:0000313" key="3">
    <source>
        <dbReference type="Proteomes" id="UP000245959"/>
    </source>
</evidence>
<dbReference type="SUPFAM" id="SSF53474">
    <property type="entry name" value="alpha/beta-Hydrolases"/>
    <property type="match status" value="1"/>
</dbReference>
<dbReference type="InterPro" id="IPR029058">
    <property type="entry name" value="AB_hydrolase_fold"/>
</dbReference>
<proteinExistence type="predicted"/>
<name>A0A2U1B950_9BACT</name>
<dbReference type="RefSeq" id="WP_165832797.1">
    <property type="nucleotide sequence ID" value="NZ_QEKH01000003.1"/>
</dbReference>
<gene>
    <name evidence="2" type="ORF">C8D82_103114</name>
</gene>
<sequence length="266" mass="29111">MKHGKRKALGCAVLLSAGLVGALLLLPGCVDRVIFQPPPQRASIPGCFRLELPEEAGHIGARYLPAPEGGVTLLYSHGNAEDLSSIAYRLSAYHAEGYGILAYDYEGYGESSGTPSEAAAYRDIERCWRFLTVEKQIPPESIVIYGRSVGTGPAVWLATRRRALALVLEAPFTSTFAVAGLDWLPGDRFPNLDRIGRINQPLLIIHGDRDQVIPQRHGRKLADAAAAPKSFYNVGGAGHNNILLVAGREYWNNLREFLTRAKHEKE</sequence>
<dbReference type="Pfam" id="PF12146">
    <property type="entry name" value="Hydrolase_4"/>
    <property type="match status" value="1"/>
</dbReference>
<evidence type="ECO:0000259" key="1">
    <source>
        <dbReference type="Pfam" id="PF12146"/>
    </source>
</evidence>
<dbReference type="PANTHER" id="PTHR12277">
    <property type="entry name" value="ALPHA/BETA HYDROLASE DOMAIN-CONTAINING PROTEIN"/>
    <property type="match status" value="1"/>
</dbReference>
<organism evidence="2 3">
    <name type="scientific">Victivallis vadensis</name>
    <dbReference type="NCBI Taxonomy" id="172901"/>
    <lineage>
        <taxon>Bacteria</taxon>
        <taxon>Pseudomonadati</taxon>
        <taxon>Lentisphaerota</taxon>
        <taxon>Lentisphaeria</taxon>
        <taxon>Victivallales</taxon>
        <taxon>Victivallaceae</taxon>
        <taxon>Victivallis</taxon>
    </lineage>
</organism>
<dbReference type="EMBL" id="QEKH01000003">
    <property type="protein sequence ID" value="PVY45200.1"/>
    <property type="molecule type" value="Genomic_DNA"/>
</dbReference>
<accession>A0A2U1B950</accession>
<dbReference type="PANTHER" id="PTHR12277:SF81">
    <property type="entry name" value="PROTEIN ABHD13"/>
    <property type="match status" value="1"/>
</dbReference>
<feature type="domain" description="Serine aminopeptidase S33" evidence="1">
    <location>
        <begin position="73"/>
        <end position="174"/>
    </location>
</feature>
<comment type="caution">
    <text evidence="2">The sequence shown here is derived from an EMBL/GenBank/DDBJ whole genome shotgun (WGS) entry which is preliminary data.</text>
</comment>
<reference evidence="2 3" key="1">
    <citation type="submission" date="2018-04" db="EMBL/GenBank/DDBJ databases">
        <title>Genomic Encyclopedia of Type Strains, Phase IV (KMG-IV): sequencing the most valuable type-strain genomes for metagenomic binning, comparative biology and taxonomic classification.</title>
        <authorList>
            <person name="Goeker M."/>
        </authorList>
    </citation>
    <scope>NUCLEOTIDE SEQUENCE [LARGE SCALE GENOMIC DNA]</scope>
    <source>
        <strain evidence="2 3">DSM 14823</strain>
    </source>
</reference>
<keyword evidence="3" id="KW-1185">Reference proteome</keyword>
<dbReference type="GeneID" id="78297507"/>
<dbReference type="InterPro" id="IPR022742">
    <property type="entry name" value="Hydrolase_4"/>
</dbReference>
<protein>
    <submittedName>
        <fullName evidence="2">Fermentation-respiration switch protein FrsA (DUF1100 family)</fullName>
    </submittedName>
</protein>
<dbReference type="Gene3D" id="3.40.50.1820">
    <property type="entry name" value="alpha/beta hydrolase"/>
    <property type="match status" value="1"/>
</dbReference>
<dbReference type="Proteomes" id="UP000245959">
    <property type="component" value="Unassembled WGS sequence"/>
</dbReference>